<dbReference type="InterPro" id="IPR036566">
    <property type="entry name" value="PYNP-like_C_sf"/>
</dbReference>
<dbReference type="Gene3D" id="3.40.1030.10">
    <property type="entry name" value="Nucleoside phosphorylase/phosphoribosyltransferase catalytic domain"/>
    <property type="match status" value="1"/>
</dbReference>
<comment type="similarity">
    <text evidence="1">Belongs to the thymidine/pyrimidine-nucleoside phosphorylase family.</text>
</comment>
<dbReference type="NCBIfam" id="NF004490">
    <property type="entry name" value="PRK05820.1"/>
    <property type="match status" value="1"/>
</dbReference>
<dbReference type="GO" id="GO:0004645">
    <property type="term" value="F:1,4-alpha-oligoglucan phosphorylase activity"/>
    <property type="evidence" value="ECO:0007669"/>
    <property type="project" value="InterPro"/>
</dbReference>
<dbReference type="InterPro" id="IPR018090">
    <property type="entry name" value="Pyrmidine_PPas_bac/euk"/>
</dbReference>
<comment type="caution">
    <text evidence="6">The sequence shown here is derived from an EMBL/GenBank/DDBJ whole genome shotgun (WGS) entry which is preliminary data.</text>
</comment>
<dbReference type="Pfam" id="PF00591">
    <property type="entry name" value="Glycos_transf_3"/>
    <property type="match status" value="1"/>
</dbReference>
<evidence type="ECO:0000256" key="2">
    <source>
        <dbReference type="ARBA" id="ARBA00011738"/>
    </source>
</evidence>
<protein>
    <submittedName>
        <fullName evidence="6">Thymidine phosphorylase</fullName>
        <ecNumber evidence="6">2.4.2.4</ecNumber>
    </submittedName>
</protein>
<keyword evidence="3 6" id="KW-0328">Glycosyltransferase</keyword>
<dbReference type="Gene3D" id="3.90.1170.30">
    <property type="entry name" value="Pyrimidine nucleoside phosphorylase-like, C-terminal domain"/>
    <property type="match status" value="1"/>
</dbReference>
<evidence type="ECO:0000313" key="7">
    <source>
        <dbReference type="Proteomes" id="UP000727962"/>
    </source>
</evidence>
<dbReference type="InterPro" id="IPR017459">
    <property type="entry name" value="Glycosyl_Trfase_fam3_N_dom"/>
</dbReference>
<dbReference type="Pfam" id="PF07831">
    <property type="entry name" value="PYNP_C"/>
    <property type="match status" value="1"/>
</dbReference>
<dbReference type="EC" id="2.4.2.4" evidence="6"/>
<dbReference type="InterPro" id="IPR000053">
    <property type="entry name" value="Thymidine/pyrmidine_PPase"/>
</dbReference>
<dbReference type="InterPro" id="IPR035902">
    <property type="entry name" value="Nuc_phospho_transferase"/>
</dbReference>
<feature type="domain" description="Pyrimidine nucleoside phosphorylase C-terminal" evidence="5">
    <location>
        <begin position="344"/>
        <end position="418"/>
    </location>
</feature>
<dbReference type="EMBL" id="JACOSL010000030">
    <property type="protein sequence ID" value="MBI1756408.1"/>
    <property type="molecule type" value="Genomic_DNA"/>
</dbReference>
<dbReference type="GO" id="GO:0006206">
    <property type="term" value="P:pyrimidine nucleobase metabolic process"/>
    <property type="evidence" value="ECO:0007669"/>
    <property type="project" value="InterPro"/>
</dbReference>
<reference evidence="6" key="1">
    <citation type="submission" date="2020-07" db="EMBL/GenBank/DDBJ databases">
        <title>Huge and variable diversity of episymbiotic CPR bacteria and DPANN archaea in groundwater ecosystems.</title>
        <authorList>
            <person name="He C.Y."/>
            <person name="Keren R."/>
            <person name="Whittaker M."/>
            <person name="Farag I.F."/>
            <person name="Doudna J."/>
            <person name="Cate J.H.D."/>
            <person name="Banfield J.F."/>
        </authorList>
    </citation>
    <scope>NUCLEOTIDE SEQUENCE</scope>
    <source>
        <strain evidence="6">NC_groundwater_17_Pr7_B-0.1um_64_12</strain>
    </source>
</reference>
<proteinExistence type="inferred from homology"/>
<evidence type="ECO:0000256" key="4">
    <source>
        <dbReference type="ARBA" id="ARBA00022679"/>
    </source>
</evidence>
<dbReference type="InterPro" id="IPR036320">
    <property type="entry name" value="Glycosyl_Trfase_fam3_N_dom_sf"/>
</dbReference>
<dbReference type="GO" id="GO:0009032">
    <property type="term" value="F:thymidine phosphorylase activity"/>
    <property type="evidence" value="ECO:0007669"/>
    <property type="project" value="UniProtKB-EC"/>
</dbReference>
<dbReference type="Gene3D" id="1.20.970.10">
    <property type="entry name" value="Transferase, Pyrimidine Nucleoside Phosphorylase, Chain C"/>
    <property type="match status" value="1"/>
</dbReference>
<keyword evidence="4 6" id="KW-0808">Transferase</keyword>
<dbReference type="InterPro" id="IPR017872">
    <property type="entry name" value="Pyrmidine_PPase_CS"/>
</dbReference>
<dbReference type="GO" id="GO:0006213">
    <property type="term" value="P:pyrimidine nucleoside metabolic process"/>
    <property type="evidence" value="ECO:0007669"/>
    <property type="project" value="InterPro"/>
</dbReference>
<comment type="subunit">
    <text evidence="2">Homodimer.</text>
</comment>
<dbReference type="GO" id="GO:0005829">
    <property type="term" value="C:cytosol"/>
    <property type="evidence" value="ECO:0007669"/>
    <property type="project" value="TreeGrafter"/>
</dbReference>
<accession>A0A931LUI8</accession>
<evidence type="ECO:0000313" key="6">
    <source>
        <dbReference type="EMBL" id="MBI1756408.1"/>
    </source>
</evidence>
<evidence type="ECO:0000259" key="5">
    <source>
        <dbReference type="SMART" id="SM00941"/>
    </source>
</evidence>
<dbReference type="InterPro" id="IPR000312">
    <property type="entry name" value="Glycosyl_Trfase_fam3"/>
</dbReference>
<dbReference type="SUPFAM" id="SSF54680">
    <property type="entry name" value="Pyrimidine nucleoside phosphorylase C-terminal domain"/>
    <property type="match status" value="1"/>
</dbReference>
<dbReference type="Pfam" id="PF02885">
    <property type="entry name" value="Glycos_trans_3N"/>
    <property type="match status" value="1"/>
</dbReference>
<gene>
    <name evidence="6" type="ORF">HYR64_04790</name>
</gene>
<dbReference type="InterPro" id="IPR013102">
    <property type="entry name" value="PYNP_C"/>
</dbReference>
<evidence type="ECO:0000256" key="1">
    <source>
        <dbReference type="ARBA" id="ARBA00006915"/>
    </source>
</evidence>
<evidence type="ECO:0000256" key="3">
    <source>
        <dbReference type="ARBA" id="ARBA00022676"/>
    </source>
</evidence>
<dbReference type="PANTHER" id="PTHR10515:SF0">
    <property type="entry name" value="THYMIDINE PHOSPHORYLASE"/>
    <property type="match status" value="1"/>
</dbReference>
<sequence>MLDLIATRRAGGKHSADDLAWLALGAARGEIPDYQLAAWLMAECLRPLDLDETAWLTQGMAASGRRLDRTGLPHPWLDKHSTGGVGDKTTLVVLPILAACGLTVVKMSGRGLGITGGTIDKLESVPGFRVNLTPEEMLAQAARVGIAEAAQSEELAPADKALYALRDATGTVDSIPLIVSSILSKKIASGAEVVVLDVKCGSGAFMKSEASALELARRLVETARRCGLKAGALVTDMRQPLGRTVGNALEVREAISALKSPDEGRFCRLCVLLAAHALLMGEVAATQEEAEARAREALAGGGALAKAKAWFEAQGADAAVFERDDALPTAPIRRTLTHEGAPAFVEALDAGIIGEAAVELGAGRASKDDAIDPAVGFEFHAEIGRRLVSGDPVATVHAASEADAGQALGVVRQALSLGNRPVTESPLVLTTL</sequence>
<dbReference type="SUPFAM" id="SSF52418">
    <property type="entry name" value="Nucleoside phosphorylase/phosphoribosyltransferase catalytic domain"/>
    <property type="match status" value="1"/>
</dbReference>
<dbReference type="SUPFAM" id="SSF47648">
    <property type="entry name" value="Nucleoside phosphorylase/phosphoribosyltransferase N-terminal domain"/>
    <property type="match status" value="1"/>
</dbReference>
<dbReference type="SMART" id="SM00941">
    <property type="entry name" value="PYNP_C"/>
    <property type="match status" value="1"/>
</dbReference>
<dbReference type="Proteomes" id="UP000727962">
    <property type="component" value="Unassembled WGS sequence"/>
</dbReference>
<dbReference type="PIRSF" id="PIRSF000478">
    <property type="entry name" value="TP_PyNP"/>
    <property type="match status" value="1"/>
</dbReference>
<organism evidence="6 7">
    <name type="scientific">Fimbriimonas ginsengisoli</name>
    <dbReference type="NCBI Taxonomy" id="1005039"/>
    <lineage>
        <taxon>Bacteria</taxon>
        <taxon>Bacillati</taxon>
        <taxon>Armatimonadota</taxon>
        <taxon>Fimbriimonadia</taxon>
        <taxon>Fimbriimonadales</taxon>
        <taxon>Fimbriimonadaceae</taxon>
        <taxon>Fimbriimonas</taxon>
    </lineage>
</organism>
<dbReference type="NCBIfam" id="TIGR02644">
    <property type="entry name" value="Y_phosphoryl"/>
    <property type="match status" value="1"/>
</dbReference>
<dbReference type="PROSITE" id="PS00647">
    <property type="entry name" value="THYMID_PHOSPHORYLASE"/>
    <property type="match status" value="1"/>
</dbReference>
<dbReference type="PANTHER" id="PTHR10515">
    <property type="entry name" value="THYMIDINE PHOSPHORYLASE"/>
    <property type="match status" value="1"/>
</dbReference>
<name>A0A931LUI8_FIMGI</name>
<dbReference type="FunFam" id="3.40.1030.10:FF:000003">
    <property type="entry name" value="Pyrimidine-nucleoside phosphorylase"/>
    <property type="match status" value="1"/>
</dbReference>
<dbReference type="AlphaFoldDB" id="A0A931LUI8"/>